<comment type="catalytic activity">
    <reaction evidence="19">
        <text>(2R,3R)-2,3-dihydroxy-3-methylpentanoate + NADP(+) = (S)-2-ethyl-2-hydroxy-3-oxobutanoate + NADPH + H(+)</text>
        <dbReference type="Rhea" id="RHEA:13493"/>
        <dbReference type="ChEBI" id="CHEBI:15378"/>
        <dbReference type="ChEBI" id="CHEBI:49256"/>
        <dbReference type="ChEBI" id="CHEBI:49258"/>
        <dbReference type="ChEBI" id="CHEBI:57783"/>
        <dbReference type="ChEBI" id="CHEBI:58349"/>
        <dbReference type="EC" id="1.1.1.86"/>
    </reaction>
</comment>
<keyword evidence="9 22" id="KW-0028">Amino-acid biosynthesis</keyword>
<feature type="domain" description="KARI C-terminal knotted" evidence="25">
    <location>
        <begin position="424"/>
        <end position="560"/>
    </location>
</feature>
<dbReference type="PANTHER" id="PTHR21371">
    <property type="entry name" value="KETOL-ACID REDUCTOISOMERASE, MITOCHONDRIAL"/>
    <property type="match status" value="1"/>
</dbReference>
<dbReference type="InterPro" id="IPR013116">
    <property type="entry name" value="KARI_N"/>
</dbReference>
<dbReference type="EMBL" id="WJXA01000003">
    <property type="protein sequence ID" value="KAF7148635.1"/>
    <property type="molecule type" value="Genomic_DNA"/>
</dbReference>
<evidence type="ECO:0000256" key="12">
    <source>
        <dbReference type="ARBA" id="ARBA00022842"/>
    </source>
</evidence>
<dbReference type="AlphaFoldDB" id="A0A834LU33"/>
<evidence type="ECO:0000256" key="20">
    <source>
        <dbReference type="ARBA" id="ARBA00049021"/>
    </source>
</evidence>
<evidence type="ECO:0000256" key="19">
    <source>
        <dbReference type="ARBA" id="ARBA00047612"/>
    </source>
</evidence>
<evidence type="ECO:0000256" key="6">
    <source>
        <dbReference type="ARBA" id="ARBA00011738"/>
    </source>
</evidence>
<evidence type="ECO:0000256" key="22">
    <source>
        <dbReference type="PROSITE-ProRule" id="PRU01198"/>
    </source>
</evidence>
<dbReference type="OrthoDB" id="10255643at2759"/>
<dbReference type="Gene3D" id="3.40.50.720">
    <property type="entry name" value="NAD(P)-binding Rossmann-like Domain"/>
    <property type="match status" value="1"/>
</dbReference>
<dbReference type="GO" id="GO:0000287">
    <property type="term" value="F:magnesium ion binding"/>
    <property type="evidence" value="ECO:0007669"/>
    <property type="project" value="UniProtKB-ARBA"/>
</dbReference>
<feature type="binding site" evidence="22">
    <location>
        <position position="460"/>
    </location>
    <ligand>
        <name>Mg(2+)</name>
        <dbReference type="ChEBI" id="CHEBI:18420"/>
        <label>2</label>
    </ligand>
</feature>
<comment type="caution">
    <text evidence="26">The sequence shown here is derived from an EMBL/GenBank/DDBJ whole genome shotgun (WGS) entry which is preliminary data.</text>
</comment>
<keyword evidence="11 22" id="KW-0479">Metal-binding</keyword>
<dbReference type="InterPro" id="IPR013328">
    <property type="entry name" value="6PGD_dom2"/>
</dbReference>
<keyword evidence="12 22" id="KW-0460">Magnesium</keyword>
<dbReference type="GO" id="GO:0004455">
    <property type="term" value="F:ketol-acid reductoisomerase activity"/>
    <property type="evidence" value="ECO:0007669"/>
    <property type="project" value="UniProtKB-UniRule"/>
</dbReference>
<dbReference type="Gene3D" id="1.10.1040.10">
    <property type="entry name" value="N-(1-d-carboxylethyl)-l-norvaline Dehydrogenase, domain 2"/>
    <property type="match status" value="1"/>
</dbReference>
<evidence type="ECO:0000256" key="15">
    <source>
        <dbReference type="ARBA" id="ARBA00023002"/>
    </source>
</evidence>
<evidence type="ECO:0000259" key="25">
    <source>
        <dbReference type="PROSITE" id="PS51851"/>
    </source>
</evidence>
<dbReference type="InterPro" id="IPR008927">
    <property type="entry name" value="6-PGluconate_DH-like_C_sf"/>
</dbReference>
<evidence type="ECO:0000256" key="11">
    <source>
        <dbReference type="ARBA" id="ARBA00022723"/>
    </source>
</evidence>
<evidence type="ECO:0000259" key="24">
    <source>
        <dbReference type="PROSITE" id="PS51850"/>
    </source>
</evidence>
<dbReference type="GO" id="GO:0009099">
    <property type="term" value="P:L-valine biosynthetic process"/>
    <property type="evidence" value="ECO:0007669"/>
    <property type="project" value="UniProtKB-UniRule"/>
</dbReference>
<accession>A0A834LU33</accession>
<keyword evidence="27" id="KW-1185">Reference proteome</keyword>
<evidence type="ECO:0000313" key="26">
    <source>
        <dbReference type="EMBL" id="KAF7148635.1"/>
    </source>
</evidence>
<gene>
    <name evidence="26" type="ORF">RHSIM_Rhsim03G0235200</name>
</gene>
<evidence type="ECO:0000256" key="7">
    <source>
        <dbReference type="ARBA" id="ARBA00013102"/>
    </source>
</evidence>
<comment type="cofactor">
    <cofactor evidence="1">
        <name>Mg(2+)</name>
        <dbReference type="ChEBI" id="CHEBI:18420"/>
    </cofactor>
</comment>
<evidence type="ECO:0000256" key="2">
    <source>
        <dbReference type="ARBA" id="ARBA00004229"/>
    </source>
</evidence>
<keyword evidence="8" id="KW-0150">Chloroplast</keyword>
<evidence type="ECO:0000256" key="13">
    <source>
        <dbReference type="ARBA" id="ARBA00022857"/>
    </source>
</evidence>
<comment type="catalytic activity">
    <reaction evidence="20">
        <text>(2R)-2,3-dihydroxy-3-methylbutanoate + NADP(+) = (2S)-2-acetolactate + NADPH + H(+)</text>
        <dbReference type="Rhea" id="RHEA:22068"/>
        <dbReference type="ChEBI" id="CHEBI:15378"/>
        <dbReference type="ChEBI" id="CHEBI:49072"/>
        <dbReference type="ChEBI" id="CHEBI:57783"/>
        <dbReference type="ChEBI" id="CHEBI:58349"/>
        <dbReference type="ChEBI" id="CHEBI:58476"/>
        <dbReference type="EC" id="1.1.1.86"/>
    </reaction>
</comment>
<keyword evidence="16 22" id="KW-0100">Branched-chain amino acid biosynthesis</keyword>
<keyword evidence="13" id="KW-0521">NADP</keyword>
<evidence type="ECO:0000256" key="17">
    <source>
        <dbReference type="ARBA" id="ARBA00030209"/>
    </source>
</evidence>
<keyword evidence="10" id="KW-0934">Plastid</keyword>
<dbReference type="GO" id="GO:0070402">
    <property type="term" value="F:NADPH binding"/>
    <property type="evidence" value="ECO:0007669"/>
    <property type="project" value="UniProtKB-ARBA"/>
</dbReference>
<evidence type="ECO:0000256" key="21">
    <source>
        <dbReference type="ARBA" id="ARBA00074052"/>
    </source>
</evidence>
<evidence type="ECO:0000256" key="10">
    <source>
        <dbReference type="ARBA" id="ARBA00022640"/>
    </source>
</evidence>
<dbReference type="FunFam" id="3.40.50.720:FF:000146">
    <property type="entry name" value="Ketol-acid reductoisomerase"/>
    <property type="match status" value="1"/>
</dbReference>
<dbReference type="EC" id="1.1.1.86" evidence="7"/>
<comment type="pathway">
    <text evidence="3">Amino-acid biosynthesis; L-valine biosynthesis; L-valine from pyruvate: step 2/4.</text>
</comment>
<evidence type="ECO:0000313" key="27">
    <source>
        <dbReference type="Proteomes" id="UP000626092"/>
    </source>
</evidence>
<dbReference type="PROSITE" id="PS51850">
    <property type="entry name" value="KARI_N"/>
    <property type="match status" value="1"/>
</dbReference>
<evidence type="ECO:0000256" key="14">
    <source>
        <dbReference type="ARBA" id="ARBA00022946"/>
    </source>
</evidence>
<keyword evidence="14" id="KW-0809">Transit peptide</keyword>
<evidence type="ECO:0000256" key="8">
    <source>
        <dbReference type="ARBA" id="ARBA00022528"/>
    </source>
</evidence>
<dbReference type="InterPro" id="IPR036291">
    <property type="entry name" value="NAD(P)-bd_dom_sf"/>
</dbReference>
<dbReference type="PROSITE" id="PS51851">
    <property type="entry name" value="KARI_C"/>
    <property type="match status" value="2"/>
</dbReference>
<dbReference type="GO" id="GO:0009097">
    <property type="term" value="P:isoleucine biosynthetic process"/>
    <property type="evidence" value="ECO:0007669"/>
    <property type="project" value="UniProtKB-UniRule"/>
</dbReference>
<dbReference type="Pfam" id="PF01450">
    <property type="entry name" value="KARI_C"/>
    <property type="match status" value="2"/>
</dbReference>
<dbReference type="SUPFAM" id="SSF51735">
    <property type="entry name" value="NAD(P)-binding Rossmann-fold domains"/>
    <property type="match status" value="1"/>
</dbReference>
<dbReference type="FunFam" id="1.10.1040.10:FF:000015">
    <property type="entry name" value="Ketol-acid reductoisomerase"/>
    <property type="match status" value="1"/>
</dbReference>
<evidence type="ECO:0000256" key="18">
    <source>
        <dbReference type="ARBA" id="ARBA00030593"/>
    </source>
</evidence>
<feature type="domain" description="KARI C-terminal knotted" evidence="25">
    <location>
        <begin position="275"/>
        <end position="423"/>
    </location>
</feature>
<comment type="pathway">
    <text evidence="4">Amino-acid biosynthesis; L-isoleucine biosynthesis; L-isoleucine from 2-oxobutanoate: step 2/4.</text>
</comment>
<name>A0A834LU33_RHOSS</name>
<evidence type="ECO:0000256" key="23">
    <source>
        <dbReference type="SAM" id="MobiDB-lite"/>
    </source>
</evidence>
<evidence type="ECO:0000256" key="16">
    <source>
        <dbReference type="ARBA" id="ARBA00023304"/>
    </source>
</evidence>
<feature type="domain" description="KARI N-terminal Rossmann" evidence="24">
    <location>
        <begin position="95"/>
        <end position="294"/>
    </location>
</feature>
<dbReference type="SUPFAM" id="SSF48179">
    <property type="entry name" value="6-phosphogluconate dehydrogenase C-terminal domain-like"/>
    <property type="match status" value="1"/>
</dbReference>
<proteinExistence type="inferred from homology"/>
<evidence type="ECO:0000256" key="4">
    <source>
        <dbReference type="ARBA" id="ARBA00004885"/>
    </source>
</evidence>
<evidence type="ECO:0000256" key="3">
    <source>
        <dbReference type="ARBA" id="ARBA00004864"/>
    </source>
</evidence>
<feature type="region of interest" description="Disordered" evidence="23">
    <location>
        <begin position="1"/>
        <end position="25"/>
    </location>
</feature>
<dbReference type="InterPro" id="IPR000506">
    <property type="entry name" value="KARI_C"/>
</dbReference>
<comment type="subunit">
    <text evidence="6">Homodimer.</text>
</comment>
<organism evidence="26 27">
    <name type="scientific">Rhododendron simsii</name>
    <name type="common">Sims's rhododendron</name>
    <dbReference type="NCBI Taxonomy" id="118357"/>
    <lineage>
        <taxon>Eukaryota</taxon>
        <taxon>Viridiplantae</taxon>
        <taxon>Streptophyta</taxon>
        <taxon>Embryophyta</taxon>
        <taxon>Tracheophyta</taxon>
        <taxon>Spermatophyta</taxon>
        <taxon>Magnoliopsida</taxon>
        <taxon>eudicotyledons</taxon>
        <taxon>Gunneridae</taxon>
        <taxon>Pentapetalae</taxon>
        <taxon>asterids</taxon>
        <taxon>Ericales</taxon>
        <taxon>Ericaceae</taxon>
        <taxon>Ericoideae</taxon>
        <taxon>Rhodoreae</taxon>
        <taxon>Rhododendron</taxon>
    </lineage>
</organism>
<feature type="binding site" evidence="22">
    <location>
        <position position="287"/>
    </location>
    <ligand>
        <name>Mg(2+)</name>
        <dbReference type="ChEBI" id="CHEBI:18420"/>
        <label>1</label>
    </ligand>
</feature>
<evidence type="ECO:0000256" key="9">
    <source>
        <dbReference type="ARBA" id="ARBA00022605"/>
    </source>
</evidence>
<dbReference type="GO" id="GO:0009507">
    <property type="term" value="C:chloroplast"/>
    <property type="evidence" value="ECO:0007669"/>
    <property type="project" value="UniProtKB-SubCell"/>
</dbReference>
<keyword evidence="15 22" id="KW-0560">Oxidoreductase</keyword>
<reference evidence="26" key="1">
    <citation type="submission" date="2019-11" db="EMBL/GenBank/DDBJ databases">
        <authorList>
            <person name="Liu Y."/>
            <person name="Hou J."/>
            <person name="Li T.-Q."/>
            <person name="Guan C.-H."/>
            <person name="Wu X."/>
            <person name="Wu H.-Z."/>
            <person name="Ling F."/>
            <person name="Zhang R."/>
            <person name="Shi X.-G."/>
            <person name="Ren J.-P."/>
            <person name="Chen E.-F."/>
            <person name="Sun J.-M."/>
        </authorList>
    </citation>
    <scope>NUCLEOTIDE SEQUENCE</scope>
    <source>
        <strain evidence="26">Adult_tree_wgs_1</strain>
        <tissue evidence="26">Leaves</tissue>
    </source>
</reference>
<comment type="caution">
    <text evidence="22">Lacks conserved residue(s) required for the propagation of feature annotation.</text>
</comment>
<dbReference type="PANTHER" id="PTHR21371:SF1">
    <property type="entry name" value="KETOL-ACID REDUCTOISOMERASE, MITOCHONDRIAL"/>
    <property type="match status" value="1"/>
</dbReference>
<feature type="binding site" evidence="22">
    <location>
        <position position="464"/>
    </location>
    <ligand>
        <name>Mg(2+)</name>
        <dbReference type="ChEBI" id="CHEBI:18420"/>
        <label>2</label>
    </ligand>
</feature>
<dbReference type="GO" id="GO:0005739">
    <property type="term" value="C:mitochondrion"/>
    <property type="evidence" value="ECO:0007669"/>
    <property type="project" value="TreeGrafter"/>
</dbReference>
<evidence type="ECO:0000256" key="5">
    <source>
        <dbReference type="ARBA" id="ARBA00010318"/>
    </source>
</evidence>
<dbReference type="UniPathway" id="UPA00047">
    <property type="reaction ID" value="UER00056"/>
</dbReference>
<dbReference type="Pfam" id="PF07991">
    <property type="entry name" value="KARI_N"/>
    <property type="match status" value="1"/>
</dbReference>
<feature type="binding site" evidence="22">
    <location>
        <position position="283"/>
    </location>
    <ligand>
        <name>Mg(2+)</name>
        <dbReference type="ChEBI" id="CHEBI:18420"/>
        <label>1</label>
    </ligand>
</feature>
<dbReference type="GO" id="GO:0042803">
    <property type="term" value="F:protein homodimerization activity"/>
    <property type="evidence" value="ECO:0007669"/>
    <property type="project" value="UniProtKB-ARBA"/>
</dbReference>
<comment type="similarity">
    <text evidence="5 22">Belongs to the ketol-acid reductoisomerase family.</text>
</comment>
<dbReference type="Proteomes" id="UP000626092">
    <property type="component" value="Unassembled WGS sequence"/>
</dbReference>
<sequence>MAAATSFSPALAPTPSPSSSKTLKPAPETLGGLRLGFLSSKTAFKPLKARAFPGSSIRVQAVSAPAIKPPTTIDFETSVFNKEKITLAGHDEYIVRGGRDLFPLLPDAFKGIKQIGVIGWGSQGPAQAQNLRDSLGEAKSDIVVKIGLRKGSRSFAEARAAGFTEENGTLGDIWETISSSDLVLLLISDAAQADNYEKVFSYMKPNSILGLSHGFLLGHLQSMELDFPKNISVIAVCPKGMGPSVRRLYDVNGRATDVALGWSVALGSPFTFATTLEQEYKSDIFGERGILLGAVHGIVETLFRRYTEDGMSEDLAYKNTVESITGVISKTISTQGMLALYNSFSEDGKKEFEAAYSASFYPSMDILYECYEDVAAGSEIRSVVLAGRRFYEKDGLPAFPMGKIDQTRMWKVGERVRAVRSGGDLGPLYPFTAGVYVALMMAQIEVLRKKGHSYSEIINESVIEAVDSLNPFMHARGVSFMVDNCSTTARLGSRKWAPRFDYILTQQALVAVDNGAPINRDLISNFLSDPVHGAMEVCARLRPTVDISVPPDADFVRPELRSN</sequence>
<feature type="binding site" evidence="22">
    <location>
        <position position="283"/>
    </location>
    <ligand>
        <name>Mg(2+)</name>
        <dbReference type="ChEBI" id="CHEBI:18420"/>
        <label>2</label>
    </ligand>
</feature>
<feature type="binding site" evidence="22">
    <location>
        <position position="486"/>
    </location>
    <ligand>
        <name>substrate</name>
    </ligand>
</feature>
<feature type="binding site" evidence="22">
    <location>
        <position position="345"/>
    </location>
    <ligand>
        <name>substrate</name>
    </ligand>
</feature>
<dbReference type="InterPro" id="IPR013023">
    <property type="entry name" value="KARI"/>
</dbReference>
<dbReference type="UniPathway" id="UPA00049">
    <property type="reaction ID" value="UER00060"/>
</dbReference>
<comment type="subcellular location">
    <subcellularLocation>
        <location evidence="2">Plastid</location>
        <location evidence="2">Chloroplast</location>
    </subcellularLocation>
</comment>
<protein>
    <recommendedName>
        <fullName evidence="21">Ketol-acid reductoisomerase, chloroplastic</fullName>
        <ecNumber evidence="7">1.1.1.86</ecNumber>
    </recommendedName>
    <alternativeName>
        <fullName evidence="18">Acetohydroxy-acid reductoisomerase</fullName>
    </alternativeName>
    <alternativeName>
        <fullName evidence="17">Alpha-keto-beta-hydroxylacyl reductoisomerase</fullName>
    </alternativeName>
</protein>
<evidence type="ECO:0000256" key="1">
    <source>
        <dbReference type="ARBA" id="ARBA00001946"/>
    </source>
</evidence>